<sequence length="735" mass="84631">MRLWLNKMDSNKIILTKVVGDKKVADNYINLAKLNGFYIKRFKEFLAKSEDSQTISNILSNSYQAIYNFKNPTGNINQYSPIKILCLGKVQSGKTSFFLASTALAFDNGYDIAYILAGTKLKLKDQNFNRLVEGFKNNEKVKIFNLNSSFKEDIKDLIKQGCKIILVVLKNPAENTNLGKMMQLAKLYSGIPSIVIDDEGDEFTPGAPKSKKRGISNKTHDNIVDIITSFKICTFLSVTATPQANLLISTYDHISPDRALLVKPGKNYTGGRSFFDTIDNPHIKVIDDNDDFENSIPDSFKEALYLFIFSCALKRAQGDYKPFSMLVHPSSFNKIQDIVGLRIKKYINTTITSGLEDKNSIYFDDLKTEISKCYKEYYELNNGIIKIEFKKIVDELSNVVKNLNLQVINHNNIEKEKTNFLYNIKVGGNMLGRGLTLDRLIVSYIYRDSKEAQVDTMYQRCRWFGYKNNYFDICRVFMTKELQRKFMAIVSNEDHMWNALQAFLESNLNLKQFKRTFLLEHDNLVLTRKSVSNTVSLKVISYGNKEDLSVELTNQQKEHNRNLYLNFCKKYGSKGKLIDFDTSQEHNQRHLLLKLSFNEFYNEFLSKLVFGFTSPFSLESFAIINNRIKQGLQSDEILIMLMRYQKGQYRSYTDSTNTSIKRLFQGQNHGTKFSGDRYPVDINGNDYTNIPFIQIHMVDIFNKMPIFESCIPLITFNNPLTSQTIKLVTGDNVYE</sequence>
<dbReference type="Proteomes" id="UP000289952">
    <property type="component" value="Chromosome"/>
</dbReference>
<gene>
    <name evidence="2" type="ORF">NCTC10118_00510</name>
</gene>
<evidence type="ECO:0000313" key="2">
    <source>
        <dbReference type="EMBL" id="VEU63485.1"/>
    </source>
</evidence>
<name>A0A449AEW1_9BACT</name>
<dbReference type="InterPro" id="IPR018310">
    <property type="entry name" value="Put_endonuclease_Z1-dom"/>
</dbReference>
<reference evidence="2 3" key="1">
    <citation type="submission" date="2019-01" db="EMBL/GenBank/DDBJ databases">
        <authorList>
            <consortium name="Pathogen Informatics"/>
        </authorList>
    </citation>
    <scope>NUCLEOTIDE SEQUENCE [LARGE SCALE GENOMIC DNA]</scope>
    <source>
        <strain evidence="2 3">NCTC10118</strain>
    </source>
</reference>
<dbReference type="Pfam" id="PF10593">
    <property type="entry name" value="Z1"/>
    <property type="match status" value="1"/>
</dbReference>
<dbReference type="AlphaFoldDB" id="A0A449AEW1"/>
<evidence type="ECO:0000313" key="3">
    <source>
        <dbReference type="Proteomes" id="UP000289952"/>
    </source>
</evidence>
<organism evidence="2 3">
    <name type="scientific">Mycoplasmopsis bovirhinis</name>
    <dbReference type="NCBI Taxonomy" id="29553"/>
    <lineage>
        <taxon>Bacteria</taxon>
        <taxon>Bacillati</taxon>
        <taxon>Mycoplasmatota</taxon>
        <taxon>Mycoplasmoidales</taxon>
        <taxon>Metamycoplasmataceae</taxon>
        <taxon>Mycoplasmopsis</taxon>
    </lineage>
</organism>
<keyword evidence="3" id="KW-1185">Reference proteome</keyword>
<evidence type="ECO:0000259" key="1">
    <source>
        <dbReference type="Pfam" id="PF10593"/>
    </source>
</evidence>
<feature type="domain" description="Putative endonuclease Z1" evidence="1">
    <location>
        <begin position="299"/>
        <end position="515"/>
    </location>
</feature>
<dbReference type="EMBL" id="LR214972">
    <property type="protein sequence ID" value="VEU63485.1"/>
    <property type="molecule type" value="Genomic_DNA"/>
</dbReference>
<proteinExistence type="predicted"/>
<accession>A0A449AEW1</accession>
<protein>
    <submittedName>
        <fullName evidence="2">Z1 domain</fullName>
    </submittedName>
</protein>